<protein>
    <recommendedName>
        <fullName evidence="1">Glycosyltransferase 61 catalytic domain-containing protein</fullName>
    </recommendedName>
</protein>
<dbReference type="Proteomes" id="UP000001589">
    <property type="component" value="Chromosome"/>
</dbReference>
<dbReference type="OrthoDB" id="182122at2"/>
<dbReference type="eggNOG" id="COG4421">
    <property type="taxonomic scope" value="Bacteria"/>
</dbReference>
<dbReference type="AlphaFoldDB" id="A2BUA1"/>
<dbReference type="Pfam" id="PF04577">
    <property type="entry name" value="Glyco_transf_61"/>
    <property type="match status" value="1"/>
</dbReference>
<gene>
    <name evidence="2" type="ordered locus">P9515_01531</name>
</gene>
<dbReference type="HOGENOM" id="CLU_727332_0_0_3"/>
<accession>A2BUA1</accession>
<dbReference type="GeneID" id="60201471"/>
<name>A2BUA1_PROM5</name>
<dbReference type="GO" id="GO:0016757">
    <property type="term" value="F:glycosyltransferase activity"/>
    <property type="evidence" value="ECO:0007669"/>
    <property type="project" value="InterPro"/>
</dbReference>
<evidence type="ECO:0000313" key="2">
    <source>
        <dbReference type="EMBL" id="ABM71362.1"/>
    </source>
</evidence>
<sequence length="380" mass="44516">MYSKIKNKLRFNRVTRIIRFKNRISANEACTYWLKNNKNKFTYEDNNINSFNLDITPIDQKPIPLYFLWANPVISRARFIYSFNNVVVSPYESHIYFYDIDKSTSDLGTKFDNDKLSLFDFYKKNELFAAKELKGNVLHLGISSNPSNFYHWIHEIYARILRIKKKYDLNKFDFVIMPKLNNKFQKEALELLEFDTSKILSSEKFYKCTGNLVTANIDIIASGLDLRNFFANNHELKSNKLKKYFLDRDSNSGIQKRELINFDRFKSKYKDAGFEFVKPEQLSFKEQLKIFLSAKSLVGVSGSAFCLVSLMNEGSKVVEIFSKSFVDPAISNICAASNLKYGFYIEDSYRPKIENNWVRDLNSKINADLIDHEKIIKFFI</sequence>
<organism evidence="2 3">
    <name type="scientific">Prochlorococcus marinus (strain MIT 9515)</name>
    <dbReference type="NCBI Taxonomy" id="167542"/>
    <lineage>
        <taxon>Bacteria</taxon>
        <taxon>Bacillati</taxon>
        <taxon>Cyanobacteriota</taxon>
        <taxon>Cyanophyceae</taxon>
        <taxon>Synechococcales</taxon>
        <taxon>Prochlorococcaceae</taxon>
        <taxon>Prochlorococcus</taxon>
    </lineage>
</organism>
<dbReference type="KEGG" id="pmc:P9515_01531"/>
<evidence type="ECO:0000313" key="3">
    <source>
        <dbReference type="Proteomes" id="UP000001589"/>
    </source>
</evidence>
<dbReference type="RefSeq" id="WP_011819477.1">
    <property type="nucleotide sequence ID" value="NC_008817.1"/>
</dbReference>
<dbReference type="InterPro" id="IPR049625">
    <property type="entry name" value="Glyco_transf_61_cat"/>
</dbReference>
<evidence type="ECO:0000259" key="1">
    <source>
        <dbReference type="Pfam" id="PF04577"/>
    </source>
</evidence>
<proteinExistence type="predicted"/>
<feature type="domain" description="Glycosyltransferase 61 catalytic" evidence="1">
    <location>
        <begin position="149"/>
        <end position="318"/>
    </location>
</feature>
<dbReference type="EMBL" id="CP000552">
    <property type="protein sequence ID" value="ABM71362.1"/>
    <property type="molecule type" value="Genomic_DNA"/>
</dbReference>
<reference evidence="2 3" key="1">
    <citation type="journal article" date="2007" name="PLoS Genet.">
        <title>Patterns and implications of gene gain and loss in the evolution of Prochlorococcus.</title>
        <authorList>
            <person name="Kettler G.C."/>
            <person name="Martiny A.C."/>
            <person name="Huang K."/>
            <person name="Zucker J."/>
            <person name="Coleman M.L."/>
            <person name="Rodrigue S."/>
            <person name="Chen F."/>
            <person name="Lapidus A."/>
            <person name="Ferriera S."/>
            <person name="Johnson J."/>
            <person name="Steglich C."/>
            <person name="Church G.M."/>
            <person name="Richardson P."/>
            <person name="Chisholm S.W."/>
        </authorList>
    </citation>
    <scope>NUCLEOTIDE SEQUENCE [LARGE SCALE GENOMIC DNA]</scope>
    <source>
        <strain evidence="2 3">MIT 9515</strain>
    </source>
</reference>